<gene>
    <name evidence="2" type="ORF">L0P92_19380</name>
</gene>
<dbReference type="SUPFAM" id="SSF46785">
    <property type="entry name" value="Winged helix' DNA-binding domain"/>
    <property type="match status" value="1"/>
</dbReference>
<dbReference type="EMBL" id="JAKEIP010000074">
    <property type="protein sequence ID" value="MCF1595722.1"/>
    <property type="molecule type" value="Genomic_DNA"/>
</dbReference>
<dbReference type="InterPro" id="IPR036388">
    <property type="entry name" value="WH-like_DNA-bd_sf"/>
</dbReference>
<dbReference type="GO" id="GO:0003700">
    <property type="term" value="F:DNA-binding transcription factor activity"/>
    <property type="evidence" value="ECO:0007669"/>
    <property type="project" value="InterPro"/>
</dbReference>
<accession>A0A9X1TLJ9</accession>
<evidence type="ECO:0000313" key="2">
    <source>
        <dbReference type="EMBL" id="MCF1595722.1"/>
    </source>
</evidence>
<dbReference type="Gene3D" id="1.10.10.10">
    <property type="entry name" value="Winged helix-like DNA-binding domain superfamily/Winged helix DNA-binding domain"/>
    <property type="match status" value="1"/>
</dbReference>
<dbReference type="InterPro" id="IPR000835">
    <property type="entry name" value="HTH_MarR-typ"/>
</dbReference>
<comment type="caution">
    <text evidence="2">The sequence shown here is derived from an EMBL/GenBank/DDBJ whole genome shotgun (WGS) entry which is preliminary data.</text>
</comment>
<keyword evidence="3" id="KW-1185">Reference proteome</keyword>
<dbReference type="AlphaFoldDB" id="A0A9X1TLJ9"/>
<protein>
    <submittedName>
        <fullName evidence="2">MarR family winged helix-turn-helix transcriptional regulator</fullName>
    </submittedName>
</protein>
<dbReference type="RefSeq" id="WP_234764024.1">
    <property type="nucleotide sequence ID" value="NZ_JAKEIP010000074.1"/>
</dbReference>
<feature type="domain" description="HTH marR-type" evidence="1">
    <location>
        <begin position="5"/>
        <end position="141"/>
    </location>
</feature>
<name>A0A9X1TLJ9_STRM4</name>
<reference evidence="2" key="1">
    <citation type="submission" date="2022-01" db="EMBL/GenBank/DDBJ databases">
        <title>Draft Genome Sequences of Seven Type Strains of the Genus Streptomyces.</title>
        <authorList>
            <person name="Aziz S."/>
            <person name="Coretto E."/>
            <person name="Chronakova A."/>
            <person name="Sproer C."/>
            <person name="Huber K."/>
            <person name="Nouioui I."/>
            <person name="Gross H."/>
        </authorList>
    </citation>
    <scope>NUCLEOTIDE SEQUENCE</scope>
    <source>
        <strain evidence="2">DSM 103493</strain>
    </source>
</reference>
<dbReference type="GO" id="GO:0006950">
    <property type="term" value="P:response to stress"/>
    <property type="evidence" value="ECO:0007669"/>
    <property type="project" value="TreeGrafter"/>
</dbReference>
<proteinExistence type="predicted"/>
<dbReference type="PROSITE" id="PS50995">
    <property type="entry name" value="HTH_MARR_2"/>
    <property type="match status" value="1"/>
</dbReference>
<sequence length="141" mass="15258">MPEPDQRLFFLLQRAAHQLRTASDRRLLAAAGITTAQLGALFAVRDEPGITQQELARTLGLRESAVTGLVGRLTAAGLVAKRAHPREHRAVVLELTGDGAAALDAAQPEVDRFNAQARALLGEDGFTRTSEAMRALAHWER</sequence>
<evidence type="ECO:0000259" key="1">
    <source>
        <dbReference type="PROSITE" id="PS50995"/>
    </source>
</evidence>
<dbReference type="InterPro" id="IPR039422">
    <property type="entry name" value="MarR/SlyA-like"/>
</dbReference>
<dbReference type="PANTHER" id="PTHR33164">
    <property type="entry name" value="TRANSCRIPTIONAL REGULATOR, MARR FAMILY"/>
    <property type="match status" value="1"/>
</dbReference>
<dbReference type="Proteomes" id="UP001139384">
    <property type="component" value="Unassembled WGS sequence"/>
</dbReference>
<evidence type="ECO:0000313" key="3">
    <source>
        <dbReference type="Proteomes" id="UP001139384"/>
    </source>
</evidence>
<organism evidence="2 3">
    <name type="scientific">Streptomyces muensis</name>
    <dbReference type="NCBI Taxonomy" id="1077944"/>
    <lineage>
        <taxon>Bacteria</taxon>
        <taxon>Bacillati</taxon>
        <taxon>Actinomycetota</taxon>
        <taxon>Actinomycetes</taxon>
        <taxon>Kitasatosporales</taxon>
        <taxon>Streptomycetaceae</taxon>
        <taxon>Streptomyces</taxon>
    </lineage>
</organism>
<dbReference type="PANTHER" id="PTHR33164:SF107">
    <property type="entry name" value="TRANSCRIPTIONAL REGULATORY PROTEIN"/>
    <property type="match status" value="1"/>
</dbReference>
<dbReference type="InterPro" id="IPR036390">
    <property type="entry name" value="WH_DNA-bd_sf"/>
</dbReference>
<dbReference type="SMART" id="SM00347">
    <property type="entry name" value="HTH_MARR"/>
    <property type="match status" value="1"/>
</dbReference>
<dbReference type="Pfam" id="PF12802">
    <property type="entry name" value="MarR_2"/>
    <property type="match status" value="1"/>
</dbReference>